<evidence type="ECO:0000256" key="1">
    <source>
        <dbReference type="SAM" id="MobiDB-lite"/>
    </source>
</evidence>
<evidence type="ECO:0000313" key="4">
    <source>
        <dbReference type="Proteomes" id="UP000245956"/>
    </source>
</evidence>
<comment type="caution">
    <text evidence="3">The sequence shown here is derived from an EMBL/GenBank/DDBJ whole genome shotgun (WGS) entry which is preliminary data.</text>
</comment>
<dbReference type="PANTHER" id="PTHR31252">
    <property type="entry name" value="DUF4419 DOMAIN-CONTAINING PROTEIN"/>
    <property type="match status" value="1"/>
</dbReference>
<sequence>MINILLFGLLGSLSTASIIVPISDVEPLPIRMHNAVSTTRELFERSCPEEVSPKNAYKPPQVLYSSYMADDGTGKLSSVDGTIFPSSGSFVRGAIDAWAQHQHLVLRPDVVWFEILTQLNFYMAKHADELRHLFVDKAEREQIIVRELDWPSVVGAFGKHIQARVKTDWLLDWITPGFTTSTAHDNITATVLMMGLTQRYFEFIGGIRCGIPSVQLLGERADWARLLDKLEHLPRLGAEPAAYARALRPILSRFVQTWDEPGSDAVREFWGQIVKADRGVSCGTGPHEFFMSGWITGFLHWREAGGLRVRKGEDEPMTPEEARRQGYTVVGDVVYVDELLESLPVGYAKAPLKMLDYPEEGVNTMAYVLGGNIGVRRKELLPPHQQQQRQQEEENRQERRQDDGVGGDDAARKGVLAEPLSGWFLYGPVDTNVTTGGDGFGSYDELVGMWRSLGAVWPGGLTYPWGMDDPEDQQYLRWPGE</sequence>
<name>A0A2U3EAM5_PURLI</name>
<dbReference type="AlphaFoldDB" id="A0A2U3EAM5"/>
<evidence type="ECO:0000256" key="2">
    <source>
        <dbReference type="SAM" id="SignalP"/>
    </source>
</evidence>
<gene>
    <name evidence="3" type="ORF">PCL_11641</name>
</gene>
<dbReference type="EMBL" id="LCWV01000007">
    <property type="protein sequence ID" value="PWI71547.1"/>
    <property type="molecule type" value="Genomic_DNA"/>
</dbReference>
<keyword evidence="2" id="KW-0732">Signal</keyword>
<feature type="compositionally biased region" description="Basic and acidic residues" evidence="1">
    <location>
        <begin position="390"/>
        <end position="403"/>
    </location>
</feature>
<reference evidence="3 4" key="1">
    <citation type="journal article" date="2016" name="Front. Microbiol.">
        <title>Genome and transcriptome sequences reveal the specific parasitism of the nematophagous Purpureocillium lilacinum 36-1.</title>
        <authorList>
            <person name="Xie J."/>
            <person name="Li S."/>
            <person name="Mo C."/>
            <person name="Xiao X."/>
            <person name="Peng D."/>
            <person name="Wang G."/>
            <person name="Xiao Y."/>
        </authorList>
    </citation>
    <scope>NUCLEOTIDE SEQUENCE [LARGE SCALE GENOMIC DNA]</scope>
    <source>
        <strain evidence="3 4">36-1</strain>
    </source>
</reference>
<proteinExistence type="predicted"/>
<protein>
    <recommendedName>
        <fullName evidence="5">DUF4419 domain-containing protein</fullName>
    </recommendedName>
</protein>
<accession>A0A2U3EAM5</accession>
<feature type="signal peptide" evidence="2">
    <location>
        <begin position="1"/>
        <end position="16"/>
    </location>
</feature>
<dbReference type="InterPro" id="IPR025533">
    <property type="entry name" value="DUF4419"/>
</dbReference>
<evidence type="ECO:0008006" key="5">
    <source>
        <dbReference type="Google" id="ProtNLM"/>
    </source>
</evidence>
<dbReference type="PANTHER" id="PTHR31252:SF11">
    <property type="entry name" value="DUF4419 DOMAIN-CONTAINING PROTEIN"/>
    <property type="match status" value="1"/>
</dbReference>
<dbReference type="Proteomes" id="UP000245956">
    <property type="component" value="Unassembled WGS sequence"/>
</dbReference>
<organism evidence="3 4">
    <name type="scientific">Purpureocillium lilacinum</name>
    <name type="common">Paecilomyces lilacinus</name>
    <dbReference type="NCBI Taxonomy" id="33203"/>
    <lineage>
        <taxon>Eukaryota</taxon>
        <taxon>Fungi</taxon>
        <taxon>Dikarya</taxon>
        <taxon>Ascomycota</taxon>
        <taxon>Pezizomycotina</taxon>
        <taxon>Sordariomycetes</taxon>
        <taxon>Hypocreomycetidae</taxon>
        <taxon>Hypocreales</taxon>
        <taxon>Ophiocordycipitaceae</taxon>
        <taxon>Purpureocillium</taxon>
    </lineage>
</organism>
<feature type="chain" id="PRO_5015464601" description="DUF4419 domain-containing protein" evidence="2">
    <location>
        <begin position="17"/>
        <end position="481"/>
    </location>
</feature>
<dbReference type="Pfam" id="PF14388">
    <property type="entry name" value="DUF4419"/>
    <property type="match status" value="1"/>
</dbReference>
<feature type="region of interest" description="Disordered" evidence="1">
    <location>
        <begin position="382"/>
        <end position="411"/>
    </location>
</feature>
<evidence type="ECO:0000313" key="3">
    <source>
        <dbReference type="EMBL" id="PWI71547.1"/>
    </source>
</evidence>